<dbReference type="PANTHER" id="PTHR37299">
    <property type="entry name" value="TRANSCRIPTIONAL REGULATOR-RELATED"/>
    <property type="match status" value="1"/>
</dbReference>
<dbReference type="InterPro" id="IPR046947">
    <property type="entry name" value="LytR-like"/>
</dbReference>
<dbReference type="RefSeq" id="WP_178621943.1">
    <property type="nucleotide sequence ID" value="NZ_JACRSS010000006.1"/>
</dbReference>
<keyword evidence="3" id="KW-0238">DNA-binding</keyword>
<protein>
    <submittedName>
        <fullName evidence="6">LytTR family transcriptional regulator</fullName>
    </submittedName>
</protein>
<dbReference type="Pfam" id="PF04397">
    <property type="entry name" value="LytTR"/>
    <property type="match status" value="1"/>
</dbReference>
<gene>
    <name evidence="6" type="ORF">H8693_10290</name>
</gene>
<keyword evidence="7" id="KW-1185">Reference proteome</keyword>
<dbReference type="EMBL" id="JACRSS010000006">
    <property type="protein sequence ID" value="MBC8539314.1"/>
    <property type="molecule type" value="Genomic_DNA"/>
</dbReference>
<accession>A0A926HWS9</accession>
<dbReference type="PROSITE" id="PS50930">
    <property type="entry name" value="HTH_LYTTR"/>
    <property type="match status" value="1"/>
</dbReference>
<name>A0A926HWS9_9FIRM</name>
<keyword evidence="1" id="KW-0963">Cytoplasm</keyword>
<dbReference type="GO" id="GO:0000156">
    <property type="term" value="F:phosphorelay response regulator activity"/>
    <property type="evidence" value="ECO:0007669"/>
    <property type="project" value="InterPro"/>
</dbReference>
<dbReference type="SMART" id="SM00850">
    <property type="entry name" value="LytTR"/>
    <property type="match status" value="1"/>
</dbReference>
<sequence>MQIEVKIDGAYKEPKVVIWTDAMTGEIEALIKRLSSEHPSCLAGIREQKLRLLEPEDIWRVYTAGQKVLAQTPDGEYVLRLRLYEAEERLPRSEFLRISHGEIINMRKVKNFDISLAGTICVTLLDGTMAYASRRYVSKIKRALGI</sequence>
<proteinExistence type="predicted"/>
<reference evidence="6" key="1">
    <citation type="submission" date="2020-08" db="EMBL/GenBank/DDBJ databases">
        <title>Genome public.</title>
        <authorList>
            <person name="Liu C."/>
            <person name="Sun Q."/>
        </authorList>
    </citation>
    <scope>NUCLEOTIDE SEQUENCE</scope>
    <source>
        <strain evidence="6">NSJ-63</strain>
    </source>
</reference>
<dbReference type="GO" id="GO:0003677">
    <property type="term" value="F:DNA binding"/>
    <property type="evidence" value="ECO:0007669"/>
    <property type="project" value="UniProtKB-KW"/>
</dbReference>
<organism evidence="6 7">
    <name type="scientific">Guopingia tenuis</name>
    <dbReference type="NCBI Taxonomy" id="2763656"/>
    <lineage>
        <taxon>Bacteria</taxon>
        <taxon>Bacillati</taxon>
        <taxon>Bacillota</taxon>
        <taxon>Clostridia</taxon>
        <taxon>Christensenellales</taxon>
        <taxon>Christensenellaceae</taxon>
        <taxon>Guopingia</taxon>
    </lineage>
</organism>
<dbReference type="AlphaFoldDB" id="A0A926HWS9"/>
<evidence type="ECO:0000313" key="6">
    <source>
        <dbReference type="EMBL" id="MBC8539314.1"/>
    </source>
</evidence>
<dbReference type="Gene3D" id="2.40.50.1020">
    <property type="entry name" value="LytTr DNA-binding domain"/>
    <property type="match status" value="1"/>
</dbReference>
<evidence type="ECO:0000256" key="3">
    <source>
        <dbReference type="ARBA" id="ARBA00023125"/>
    </source>
</evidence>
<dbReference type="PANTHER" id="PTHR37299:SF2">
    <property type="entry name" value="HTH LYTTR-TYPE DOMAIN-CONTAINING PROTEIN"/>
    <property type="match status" value="1"/>
</dbReference>
<keyword evidence="4" id="KW-0804">Transcription</keyword>
<evidence type="ECO:0000256" key="1">
    <source>
        <dbReference type="ARBA" id="ARBA00022490"/>
    </source>
</evidence>
<keyword evidence="2" id="KW-0805">Transcription regulation</keyword>
<evidence type="ECO:0000256" key="4">
    <source>
        <dbReference type="ARBA" id="ARBA00023163"/>
    </source>
</evidence>
<dbReference type="InterPro" id="IPR007492">
    <property type="entry name" value="LytTR_DNA-bd_dom"/>
</dbReference>
<dbReference type="Proteomes" id="UP000617951">
    <property type="component" value="Unassembled WGS sequence"/>
</dbReference>
<comment type="caution">
    <text evidence="6">The sequence shown here is derived from an EMBL/GenBank/DDBJ whole genome shotgun (WGS) entry which is preliminary data.</text>
</comment>
<evidence type="ECO:0000256" key="2">
    <source>
        <dbReference type="ARBA" id="ARBA00023015"/>
    </source>
</evidence>
<evidence type="ECO:0000259" key="5">
    <source>
        <dbReference type="PROSITE" id="PS50930"/>
    </source>
</evidence>
<evidence type="ECO:0000313" key="7">
    <source>
        <dbReference type="Proteomes" id="UP000617951"/>
    </source>
</evidence>
<feature type="domain" description="HTH LytTR-type" evidence="5">
    <location>
        <begin position="52"/>
        <end position="146"/>
    </location>
</feature>